<evidence type="ECO:0000259" key="1">
    <source>
        <dbReference type="Pfam" id="PF08241"/>
    </source>
</evidence>
<gene>
    <name evidence="2" type="ORF">SAMN05421748_13198</name>
</gene>
<organism evidence="2 3">
    <name type="scientific">Paractinoplanes atraurantiacus</name>
    <dbReference type="NCBI Taxonomy" id="1036182"/>
    <lineage>
        <taxon>Bacteria</taxon>
        <taxon>Bacillati</taxon>
        <taxon>Actinomycetota</taxon>
        <taxon>Actinomycetes</taxon>
        <taxon>Micromonosporales</taxon>
        <taxon>Micromonosporaceae</taxon>
        <taxon>Paractinoplanes</taxon>
    </lineage>
</organism>
<dbReference type="SUPFAM" id="SSF53335">
    <property type="entry name" value="S-adenosyl-L-methionine-dependent methyltransferases"/>
    <property type="match status" value="1"/>
</dbReference>
<dbReference type="Pfam" id="PF08241">
    <property type="entry name" value="Methyltransf_11"/>
    <property type="match status" value="1"/>
</dbReference>
<dbReference type="Gene3D" id="3.40.50.150">
    <property type="entry name" value="Vaccinia Virus protein VP39"/>
    <property type="match status" value="1"/>
</dbReference>
<dbReference type="CDD" id="cd02440">
    <property type="entry name" value="AdoMet_MTases"/>
    <property type="match status" value="1"/>
</dbReference>
<evidence type="ECO:0000313" key="3">
    <source>
        <dbReference type="Proteomes" id="UP000219612"/>
    </source>
</evidence>
<dbReference type="GO" id="GO:0032259">
    <property type="term" value="P:methylation"/>
    <property type="evidence" value="ECO:0007669"/>
    <property type="project" value="UniProtKB-KW"/>
</dbReference>
<dbReference type="InterPro" id="IPR013216">
    <property type="entry name" value="Methyltransf_11"/>
</dbReference>
<keyword evidence="2" id="KW-0489">Methyltransferase</keyword>
<dbReference type="Proteomes" id="UP000219612">
    <property type="component" value="Unassembled WGS sequence"/>
</dbReference>
<dbReference type="PANTHER" id="PTHR42912">
    <property type="entry name" value="METHYLTRANSFERASE"/>
    <property type="match status" value="1"/>
</dbReference>
<dbReference type="InterPro" id="IPR029063">
    <property type="entry name" value="SAM-dependent_MTases_sf"/>
</dbReference>
<sequence>MNFGARCRYVAGVIYQHPLAYTLGLEGAALLRAFAGDYDRDFAEARIREIRRLLDDPALNEEGVTAERVDTISGYQVWSATYDQPGNGLFAIEEPIVHDILGSVPPGVALDAACGTGRYTGYLAAQGHQVIGVDSSPDMLARARDRVPAADLRQGDLHDLPVPDGHVDIVVCALALTHLTDLTPPITEFARVLRPGGHLVITDVHHELVALGSVPRIRSTDGDPGLLPAYRHRPSDYLRAALPLGLQVQRCEEPRMTGDANRDMPEKITTGPWDLWPWSLQDIVPAATGAAWNGTPSQIIWHFRKPAPLHATQW</sequence>
<evidence type="ECO:0000313" key="2">
    <source>
        <dbReference type="EMBL" id="SNY67379.1"/>
    </source>
</evidence>
<accession>A0A285K458</accession>
<dbReference type="EMBL" id="OBDY01000031">
    <property type="protein sequence ID" value="SNY67379.1"/>
    <property type="molecule type" value="Genomic_DNA"/>
</dbReference>
<feature type="domain" description="Methyltransferase type 11" evidence="1">
    <location>
        <begin position="110"/>
        <end position="201"/>
    </location>
</feature>
<dbReference type="InterPro" id="IPR050508">
    <property type="entry name" value="Methyltransf_Superfamily"/>
</dbReference>
<proteinExistence type="predicted"/>
<keyword evidence="2" id="KW-0808">Transferase</keyword>
<dbReference type="AlphaFoldDB" id="A0A285K458"/>
<name>A0A285K458_9ACTN</name>
<reference evidence="2 3" key="1">
    <citation type="submission" date="2017-09" db="EMBL/GenBank/DDBJ databases">
        <authorList>
            <person name="Ehlers B."/>
            <person name="Leendertz F.H."/>
        </authorList>
    </citation>
    <scope>NUCLEOTIDE SEQUENCE [LARGE SCALE GENOMIC DNA]</scope>
    <source>
        <strain evidence="2 3">CGMCC 4.6857</strain>
    </source>
</reference>
<dbReference type="GO" id="GO:0008757">
    <property type="term" value="F:S-adenosylmethionine-dependent methyltransferase activity"/>
    <property type="evidence" value="ECO:0007669"/>
    <property type="project" value="InterPro"/>
</dbReference>
<protein>
    <submittedName>
        <fullName evidence="2">Methyltransferase domain-containing protein</fullName>
    </submittedName>
</protein>
<keyword evidence="3" id="KW-1185">Reference proteome</keyword>